<gene>
    <name evidence="2" type="ORF">SEMRO_28_G018590.1</name>
</gene>
<keyword evidence="3" id="KW-1185">Reference proteome</keyword>
<dbReference type="Proteomes" id="UP001153069">
    <property type="component" value="Unassembled WGS sequence"/>
</dbReference>
<accession>A0A9N8D7S6</accession>
<evidence type="ECO:0000313" key="3">
    <source>
        <dbReference type="Proteomes" id="UP001153069"/>
    </source>
</evidence>
<reference evidence="2" key="1">
    <citation type="submission" date="2020-06" db="EMBL/GenBank/DDBJ databases">
        <authorList>
            <consortium name="Plant Systems Biology data submission"/>
        </authorList>
    </citation>
    <scope>NUCLEOTIDE SEQUENCE</scope>
    <source>
        <strain evidence="2">D6</strain>
    </source>
</reference>
<sequence length="338" mass="36883">MVSLDVTKTCGKDGSGSGSGSGKSVLCLLEEGGAEELLDNIFQFAGGRAVASMGRTSKFWRWAVTRESLWESMCRQHGKRRSSTCSGSQECYGNTLAVPQDIPSLSGAVRYCNGEFAKGKKHMTILLEQETTYQVREPLLVQAVGHNACLTIDCVFPSLSQPDPLEMRCANHMDVDVDADVFMEDQEWGDTDTLSEFSLFSYQTSIMLSTIKPNQPLFHVSEGTLDLKNAKLLHCSPIGSLAELKRSCNAAIMLEPTDTDACPPQARAPVPHMLVQPPLQTGLLMNQPDTNITTTPPSKSLPSLVLDNVTLLSYSGRGILNRHQANVVMENSQIIRVC</sequence>
<organism evidence="2 3">
    <name type="scientific">Seminavis robusta</name>
    <dbReference type="NCBI Taxonomy" id="568900"/>
    <lineage>
        <taxon>Eukaryota</taxon>
        <taxon>Sar</taxon>
        <taxon>Stramenopiles</taxon>
        <taxon>Ochrophyta</taxon>
        <taxon>Bacillariophyta</taxon>
        <taxon>Bacillariophyceae</taxon>
        <taxon>Bacillariophycidae</taxon>
        <taxon>Naviculales</taxon>
        <taxon>Naviculaceae</taxon>
        <taxon>Seminavis</taxon>
    </lineage>
</organism>
<evidence type="ECO:0000256" key="1">
    <source>
        <dbReference type="SAM" id="MobiDB-lite"/>
    </source>
</evidence>
<dbReference type="AlphaFoldDB" id="A0A9N8D7S6"/>
<comment type="caution">
    <text evidence="2">The sequence shown here is derived from an EMBL/GenBank/DDBJ whole genome shotgun (WGS) entry which is preliminary data.</text>
</comment>
<dbReference type="EMBL" id="CAICTM010000028">
    <property type="protein sequence ID" value="CAB9497917.1"/>
    <property type="molecule type" value="Genomic_DNA"/>
</dbReference>
<evidence type="ECO:0008006" key="4">
    <source>
        <dbReference type="Google" id="ProtNLM"/>
    </source>
</evidence>
<name>A0A9N8D7S6_9STRA</name>
<feature type="region of interest" description="Disordered" evidence="1">
    <location>
        <begin position="1"/>
        <end position="21"/>
    </location>
</feature>
<protein>
    <recommendedName>
        <fullName evidence="4">F-box protein</fullName>
    </recommendedName>
</protein>
<evidence type="ECO:0000313" key="2">
    <source>
        <dbReference type="EMBL" id="CAB9497917.1"/>
    </source>
</evidence>
<dbReference type="Gene3D" id="1.20.1280.50">
    <property type="match status" value="1"/>
</dbReference>
<proteinExistence type="predicted"/>
<dbReference type="InterPro" id="IPR036047">
    <property type="entry name" value="F-box-like_dom_sf"/>
</dbReference>
<dbReference type="SUPFAM" id="SSF81383">
    <property type="entry name" value="F-box domain"/>
    <property type="match status" value="1"/>
</dbReference>